<sequence>MLAFASLVYVVLFAQHRASPSGYMQTQYFINPAYSATSNTMAVNLMARKQWWGIEGAPTSYRLAAYSPINNTLMSVGGALSLEEYGVYKAYMAIISYAYLLKISPVTFLSLGINTNVHSHQIAFNELKLVNNNDPYFSNASESETQVNMASGAFLYSRKFYLGFSVSNLLEATKVLRSYEPDQMHQKRQFYMTMGYTFRPNQEIGIRPSFLSQYQKQDAYSLTGGVQLIYKDLFWVGAAYSKGGWMGSLINLKVQKDFWIAYAFDFAVGNNLINRSNHEIAISCNIYAFYKKNKKRAFGKRKIKKDKHKESMKSLRNF</sequence>
<dbReference type="NCBIfam" id="TIGR03519">
    <property type="entry name" value="T9SS_PorP_fam"/>
    <property type="match status" value="1"/>
</dbReference>
<dbReference type="RefSeq" id="WP_185957460.1">
    <property type="nucleotide sequence ID" value="NZ_FXTB01000002.1"/>
</dbReference>
<dbReference type="EMBL" id="FXTB01000002">
    <property type="protein sequence ID" value="SMO51800.1"/>
    <property type="molecule type" value="Genomic_DNA"/>
</dbReference>
<accession>A0A521BZA6</accession>
<reference evidence="1 2" key="1">
    <citation type="submission" date="2017-05" db="EMBL/GenBank/DDBJ databases">
        <authorList>
            <person name="Varghese N."/>
            <person name="Submissions S."/>
        </authorList>
    </citation>
    <scope>NUCLEOTIDE SEQUENCE [LARGE SCALE GENOMIC DNA]</scope>
    <source>
        <strain evidence="1 2">DSM 27040</strain>
    </source>
</reference>
<protein>
    <submittedName>
        <fullName evidence="1">Type IX secretion system membrane protein, PorP/SprF family</fullName>
    </submittedName>
</protein>
<gene>
    <name evidence="1" type="ORF">SAMN06265379_102175</name>
</gene>
<evidence type="ECO:0000313" key="2">
    <source>
        <dbReference type="Proteomes" id="UP000319040"/>
    </source>
</evidence>
<dbReference type="InterPro" id="IPR019861">
    <property type="entry name" value="PorP/SprF_Bacteroidetes"/>
</dbReference>
<organism evidence="1 2">
    <name type="scientific">Saccharicrinis carchari</name>
    <dbReference type="NCBI Taxonomy" id="1168039"/>
    <lineage>
        <taxon>Bacteria</taxon>
        <taxon>Pseudomonadati</taxon>
        <taxon>Bacteroidota</taxon>
        <taxon>Bacteroidia</taxon>
        <taxon>Marinilabiliales</taxon>
        <taxon>Marinilabiliaceae</taxon>
        <taxon>Saccharicrinis</taxon>
    </lineage>
</organism>
<dbReference type="AlphaFoldDB" id="A0A521BZA6"/>
<proteinExistence type="predicted"/>
<dbReference type="Proteomes" id="UP000319040">
    <property type="component" value="Unassembled WGS sequence"/>
</dbReference>
<evidence type="ECO:0000313" key="1">
    <source>
        <dbReference type="EMBL" id="SMO51800.1"/>
    </source>
</evidence>
<name>A0A521BZA6_SACCC</name>
<keyword evidence="2" id="KW-1185">Reference proteome</keyword>
<dbReference type="Pfam" id="PF11751">
    <property type="entry name" value="PorP_SprF"/>
    <property type="match status" value="1"/>
</dbReference>